<evidence type="ECO:0000256" key="7">
    <source>
        <dbReference type="ARBA" id="ARBA00022801"/>
    </source>
</evidence>
<feature type="active site" description="Proton donor/acceptor" evidence="10">
    <location>
        <position position="238"/>
    </location>
</feature>
<name>A0A9W4HWT6_PENOL</name>
<dbReference type="Pfam" id="PF01083">
    <property type="entry name" value="Cutinase"/>
    <property type="match status" value="1"/>
</dbReference>
<keyword evidence="14" id="KW-1185">Reference proteome</keyword>
<dbReference type="Proteomes" id="UP001153618">
    <property type="component" value="Unassembled WGS sequence"/>
</dbReference>
<feature type="signal peptide" evidence="12">
    <location>
        <begin position="1"/>
        <end position="19"/>
    </location>
</feature>
<feature type="active site" description="Nucleophile" evidence="10">
    <location>
        <position position="173"/>
    </location>
</feature>
<sequence length="256" mass="26685">MIFKFQLLFLSLLGLGVYSAPLSGRNEAQITKRGAKLNEFLNVLLEHLPVVSESLNQGTALITNLSKLLGTLTGAQDTYNEAGGSCKEWTVVFARGTSEPGNVGILVGPPLFDALLDKFGDSAVAIQGVNNYAASVQGYLAGGDAAGSTEMARQIEAVKSKCPNTKVIASGYSQGCQIVHNAVSKLQATTASWISSVLLFGDPKKAQALPNVPASKVYTACHAGDDICKNGILIGPAHLTYALNVEDAANFAANAA</sequence>
<dbReference type="InterPro" id="IPR029058">
    <property type="entry name" value="AB_hydrolase_fold"/>
</dbReference>
<evidence type="ECO:0000256" key="6">
    <source>
        <dbReference type="ARBA" id="ARBA00022729"/>
    </source>
</evidence>
<reference evidence="13" key="1">
    <citation type="submission" date="2021-07" db="EMBL/GenBank/DDBJ databases">
        <authorList>
            <person name="Branca A.L. A."/>
        </authorList>
    </citation>
    <scope>NUCLEOTIDE SEQUENCE</scope>
</reference>
<evidence type="ECO:0000256" key="4">
    <source>
        <dbReference type="ARBA" id="ARBA00022487"/>
    </source>
</evidence>
<comment type="caution">
    <text evidence="13">The sequence shown here is derived from an EMBL/GenBank/DDBJ whole genome shotgun (WGS) entry which is preliminary data.</text>
</comment>
<protein>
    <recommendedName>
        <fullName evidence="3 12">Cutinase</fullName>
        <ecNumber evidence="3 12">3.1.1.74</ecNumber>
    </recommendedName>
</protein>
<keyword evidence="4 12" id="KW-0719">Serine esterase</keyword>
<dbReference type="GO" id="GO:0005576">
    <property type="term" value="C:extracellular region"/>
    <property type="evidence" value="ECO:0007669"/>
    <property type="project" value="UniProtKB-SubCell"/>
</dbReference>
<keyword evidence="7 12" id="KW-0378">Hydrolase</keyword>
<evidence type="ECO:0000313" key="14">
    <source>
        <dbReference type="Proteomes" id="UP001153618"/>
    </source>
</evidence>
<dbReference type="GO" id="GO:0050525">
    <property type="term" value="F:cutinase activity"/>
    <property type="evidence" value="ECO:0007669"/>
    <property type="project" value="UniProtKB-UniRule"/>
</dbReference>
<dbReference type="GO" id="GO:0016052">
    <property type="term" value="P:carbohydrate catabolic process"/>
    <property type="evidence" value="ECO:0007669"/>
    <property type="project" value="TreeGrafter"/>
</dbReference>
<dbReference type="Gene3D" id="3.40.50.1820">
    <property type="entry name" value="alpha/beta hydrolase"/>
    <property type="match status" value="1"/>
</dbReference>
<evidence type="ECO:0000256" key="3">
    <source>
        <dbReference type="ARBA" id="ARBA00013095"/>
    </source>
</evidence>
<feature type="disulfide bond" evidence="11">
    <location>
        <begin position="221"/>
        <end position="228"/>
    </location>
</feature>
<evidence type="ECO:0000256" key="10">
    <source>
        <dbReference type="PIRSR" id="PIRSR611150-1"/>
    </source>
</evidence>
<dbReference type="InterPro" id="IPR000675">
    <property type="entry name" value="Cutinase/axe"/>
</dbReference>
<organism evidence="13 14">
    <name type="scientific">Penicillium olsonii</name>
    <dbReference type="NCBI Taxonomy" id="99116"/>
    <lineage>
        <taxon>Eukaryota</taxon>
        <taxon>Fungi</taxon>
        <taxon>Dikarya</taxon>
        <taxon>Ascomycota</taxon>
        <taxon>Pezizomycotina</taxon>
        <taxon>Eurotiomycetes</taxon>
        <taxon>Eurotiomycetidae</taxon>
        <taxon>Eurotiales</taxon>
        <taxon>Aspergillaceae</taxon>
        <taxon>Penicillium</taxon>
    </lineage>
</organism>
<feature type="active site" evidence="10">
    <location>
        <position position="225"/>
    </location>
</feature>
<dbReference type="PANTHER" id="PTHR48250">
    <property type="entry name" value="CUTINASE 2-RELATED"/>
    <property type="match status" value="1"/>
</dbReference>
<evidence type="ECO:0000256" key="5">
    <source>
        <dbReference type="ARBA" id="ARBA00022525"/>
    </source>
</evidence>
<dbReference type="InterPro" id="IPR043580">
    <property type="entry name" value="CUTINASE_1"/>
</dbReference>
<gene>
    <name evidence="13" type="ORF">POLS_LOCUS5951</name>
</gene>
<dbReference type="SUPFAM" id="SSF53474">
    <property type="entry name" value="alpha/beta-Hydrolases"/>
    <property type="match status" value="1"/>
</dbReference>
<evidence type="ECO:0000256" key="1">
    <source>
        <dbReference type="ARBA" id="ARBA00004613"/>
    </source>
</evidence>
<dbReference type="SMART" id="SM01110">
    <property type="entry name" value="Cutinase"/>
    <property type="match status" value="1"/>
</dbReference>
<comment type="function">
    <text evidence="12">Catalyzes the hydrolysis of complex carboxylic polyesters found in the cell wall of plants. Degrades cutin, a macromolecule that forms the structure of the plant cuticle.</text>
</comment>
<evidence type="ECO:0000256" key="12">
    <source>
        <dbReference type="RuleBase" id="RU361263"/>
    </source>
</evidence>
<dbReference type="PANTHER" id="PTHR48250:SF3">
    <property type="entry name" value="CUTINASE 1-RELATED"/>
    <property type="match status" value="1"/>
</dbReference>
<dbReference type="AlphaFoldDB" id="A0A9W4HWT6"/>
<comment type="subcellular location">
    <subcellularLocation>
        <location evidence="1 12">Secreted</location>
    </subcellularLocation>
</comment>
<comment type="similarity">
    <text evidence="2 12">Belongs to the cutinase family.</text>
</comment>
<dbReference type="PROSITE" id="PS00155">
    <property type="entry name" value="CUTINASE_1"/>
    <property type="match status" value="1"/>
</dbReference>
<keyword evidence="6 12" id="KW-0732">Signal</keyword>
<evidence type="ECO:0000256" key="2">
    <source>
        <dbReference type="ARBA" id="ARBA00007534"/>
    </source>
</evidence>
<proteinExistence type="inferred from homology"/>
<evidence type="ECO:0000256" key="11">
    <source>
        <dbReference type="PIRSR" id="PIRSR611150-2"/>
    </source>
</evidence>
<dbReference type="OrthoDB" id="3225429at2759"/>
<evidence type="ECO:0000313" key="13">
    <source>
        <dbReference type="EMBL" id="CAG8146289.1"/>
    </source>
</evidence>
<comment type="catalytic activity">
    <reaction evidence="9 12">
        <text>cutin + H2O = cutin monomers.</text>
        <dbReference type="EC" id="3.1.1.74"/>
    </reaction>
</comment>
<dbReference type="InterPro" id="IPR011150">
    <property type="entry name" value="Cutinase_monf"/>
</dbReference>
<dbReference type="GO" id="GO:0017000">
    <property type="term" value="P:antibiotic biosynthetic process"/>
    <property type="evidence" value="ECO:0007669"/>
    <property type="project" value="UniProtKB-ARBA"/>
</dbReference>
<keyword evidence="5 12" id="KW-0964">Secreted</keyword>
<feature type="disulfide bond" evidence="11">
    <location>
        <begin position="86"/>
        <end position="162"/>
    </location>
</feature>
<evidence type="ECO:0000256" key="9">
    <source>
        <dbReference type="ARBA" id="ARBA00034045"/>
    </source>
</evidence>
<dbReference type="EMBL" id="CAJVOS010000031">
    <property type="protein sequence ID" value="CAG8146289.1"/>
    <property type="molecule type" value="Genomic_DNA"/>
</dbReference>
<dbReference type="EC" id="3.1.1.74" evidence="3 12"/>
<accession>A0A9W4HWT6</accession>
<feature type="chain" id="PRO_5041016449" description="Cutinase" evidence="12">
    <location>
        <begin position="20"/>
        <end position="256"/>
    </location>
</feature>
<evidence type="ECO:0000256" key="8">
    <source>
        <dbReference type="ARBA" id="ARBA00023157"/>
    </source>
</evidence>
<dbReference type="GO" id="GO:0072330">
    <property type="term" value="P:monocarboxylic acid biosynthetic process"/>
    <property type="evidence" value="ECO:0007669"/>
    <property type="project" value="UniProtKB-ARBA"/>
</dbReference>
<keyword evidence="8 11" id="KW-1015">Disulfide bond</keyword>
<dbReference type="PRINTS" id="PR00129">
    <property type="entry name" value="CUTINASE"/>
</dbReference>